<dbReference type="RefSeq" id="WP_008929798.1">
    <property type="nucleotide sequence ID" value="NZ_AMRJ01000023.1"/>
</dbReference>
<reference evidence="1 2" key="1">
    <citation type="journal article" date="2012" name="J. Bacteriol.">
        <title>Genome Sequence of the Alkane-Degrading Bacterium Alcanivorax hongdengensis Type Strain A-11-3.</title>
        <authorList>
            <person name="Lai Q."/>
            <person name="Shao Z."/>
        </authorList>
    </citation>
    <scope>NUCLEOTIDE SEQUENCE [LARGE SCALE GENOMIC DNA]</scope>
    <source>
        <strain evidence="1 2">A-11-3</strain>
    </source>
</reference>
<name>L0WCV2_9GAMM</name>
<dbReference type="PANTHER" id="PTHR36529:SF1">
    <property type="entry name" value="GLYCOSYLTRANSFERASE"/>
    <property type="match status" value="1"/>
</dbReference>
<dbReference type="NCBIfam" id="TIGR04282">
    <property type="entry name" value="glyco_like_cofC"/>
    <property type="match status" value="1"/>
</dbReference>
<organism evidence="1 2">
    <name type="scientific">Alcanivorax hongdengensis A-11-3</name>
    <dbReference type="NCBI Taxonomy" id="1177179"/>
    <lineage>
        <taxon>Bacteria</taxon>
        <taxon>Pseudomonadati</taxon>
        <taxon>Pseudomonadota</taxon>
        <taxon>Gammaproteobacteria</taxon>
        <taxon>Oceanospirillales</taxon>
        <taxon>Alcanivoracaceae</taxon>
        <taxon>Alcanivorax</taxon>
    </lineage>
</organism>
<dbReference type="AlphaFoldDB" id="L0WCV2"/>
<dbReference type="PATRIC" id="fig|1177179.3.peg.2611"/>
<dbReference type="Gene3D" id="3.90.550.10">
    <property type="entry name" value="Spore Coat Polysaccharide Biosynthesis Protein SpsA, Chain A"/>
    <property type="match status" value="1"/>
</dbReference>
<accession>L0WCV2</accession>
<proteinExistence type="predicted"/>
<evidence type="ECO:0000313" key="2">
    <source>
        <dbReference type="Proteomes" id="UP000010164"/>
    </source>
</evidence>
<dbReference type="PANTHER" id="PTHR36529">
    <property type="entry name" value="SLL1095 PROTEIN"/>
    <property type="match status" value="1"/>
</dbReference>
<comment type="caution">
    <text evidence="1">The sequence shown here is derived from an EMBL/GenBank/DDBJ whole genome shotgun (WGS) entry which is preliminary data.</text>
</comment>
<dbReference type="InterPro" id="IPR029044">
    <property type="entry name" value="Nucleotide-diphossugar_trans"/>
</dbReference>
<keyword evidence="2" id="KW-1185">Reference proteome</keyword>
<dbReference type="EMBL" id="AMRJ01000023">
    <property type="protein sequence ID" value="EKF73575.1"/>
    <property type="molecule type" value="Genomic_DNA"/>
</dbReference>
<dbReference type="InterPro" id="IPR018641">
    <property type="entry name" value="Trfase_1_rSAM/seldom-assoc"/>
</dbReference>
<dbReference type="Proteomes" id="UP000010164">
    <property type="component" value="Unassembled WGS sequence"/>
</dbReference>
<gene>
    <name evidence="1" type="ORF">A11A3_13138</name>
</gene>
<sequence length="209" mass="22525">MANTDTALLVFARARRAGQVKTRLIPRYGDDAALAIYQALLQRTLAVAGEHPGPVQLWLDQVDPPLQQQARDAGWQVCLQQGRDLGERMAHALSEGLKVAGKAVLIGSDCPVMDGHYLRLATEALEDHPVVFGASEDGGYVLIGSHCVSLWSEARLKGVRFGGRHALADSQACFAQGDVAVLPALWDVDEPDDVVRAARSGYLLALYAQ</sequence>
<dbReference type="OrthoDB" id="9798250at2"/>
<evidence type="ECO:0000313" key="1">
    <source>
        <dbReference type="EMBL" id="EKF73575.1"/>
    </source>
</evidence>
<dbReference type="eggNOG" id="COG3222">
    <property type="taxonomic scope" value="Bacteria"/>
</dbReference>
<dbReference type="Pfam" id="PF09837">
    <property type="entry name" value="DUF2064"/>
    <property type="match status" value="1"/>
</dbReference>
<dbReference type="STRING" id="1177179.A11A3_13138"/>
<evidence type="ECO:0008006" key="3">
    <source>
        <dbReference type="Google" id="ProtNLM"/>
    </source>
</evidence>
<dbReference type="SUPFAM" id="SSF53448">
    <property type="entry name" value="Nucleotide-diphospho-sugar transferases"/>
    <property type="match status" value="1"/>
</dbReference>
<protein>
    <recommendedName>
        <fullName evidence="3">Glycosyltransferase</fullName>
    </recommendedName>
</protein>